<comment type="caution">
    <text evidence="1">The sequence shown here is derived from an EMBL/GenBank/DDBJ whole genome shotgun (WGS) entry which is preliminary data.</text>
</comment>
<sequence length="240" mass="27161">VSPTLLRLFELSQDQAELSLPRSSRLGLYRERLGQCRGESIFYISDSILNAFYEKPCNKYKAIFIHEYLNTPWKIASTVAAIVRNYVICHDLNRDARQGESKWIESKPSWPSGGRNQLDYSSMFQDLARVCLLCLRTSADRGVKVHIVLTGRNELGLGGSIFRGMVCPHGTEMNSALVAEEFKRVRSSRPGQVEAEMDSALTKGGFLFGFSRAIVVKEFDTYMRKIRGRKSFDECVDLSV</sequence>
<protein>
    <submittedName>
        <fullName evidence="1">Uncharacterized protein</fullName>
    </submittedName>
</protein>
<feature type="non-terminal residue" evidence="1">
    <location>
        <position position="240"/>
    </location>
</feature>
<dbReference type="InterPro" id="IPR004158">
    <property type="entry name" value="DUF247_pln"/>
</dbReference>
<evidence type="ECO:0000313" key="2">
    <source>
        <dbReference type="Proteomes" id="UP000257109"/>
    </source>
</evidence>
<name>A0A371FJG9_MUCPR</name>
<dbReference type="AlphaFoldDB" id="A0A371FJG9"/>
<accession>A0A371FJG9</accession>
<gene>
    <name evidence="1" type="ORF">CR513_41264</name>
</gene>
<dbReference type="EMBL" id="QJKJ01008861">
    <property type="protein sequence ID" value="RDX78459.1"/>
    <property type="molecule type" value="Genomic_DNA"/>
</dbReference>
<reference evidence="1" key="1">
    <citation type="submission" date="2018-05" db="EMBL/GenBank/DDBJ databases">
        <title>Draft genome of Mucuna pruriens seed.</title>
        <authorList>
            <person name="Nnadi N.E."/>
            <person name="Vos R."/>
            <person name="Hasami M.H."/>
            <person name="Devisetty U.K."/>
            <person name="Aguiy J.C."/>
        </authorList>
    </citation>
    <scope>NUCLEOTIDE SEQUENCE [LARGE SCALE GENOMIC DNA]</scope>
    <source>
        <strain evidence="1">JCA_2017</strain>
    </source>
</reference>
<proteinExistence type="predicted"/>
<keyword evidence="2" id="KW-1185">Reference proteome</keyword>
<organism evidence="1 2">
    <name type="scientific">Mucuna pruriens</name>
    <name type="common">Velvet bean</name>
    <name type="synonym">Dolichos pruriens</name>
    <dbReference type="NCBI Taxonomy" id="157652"/>
    <lineage>
        <taxon>Eukaryota</taxon>
        <taxon>Viridiplantae</taxon>
        <taxon>Streptophyta</taxon>
        <taxon>Embryophyta</taxon>
        <taxon>Tracheophyta</taxon>
        <taxon>Spermatophyta</taxon>
        <taxon>Magnoliopsida</taxon>
        <taxon>eudicotyledons</taxon>
        <taxon>Gunneridae</taxon>
        <taxon>Pentapetalae</taxon>
        <taxon>rosids</taxon>
        <taxon>fabids</taxon>
        <taxon>Fabales</taxon>
        <taxon>Fabaceae</taxon>
        <taxon>Papilionoideae</taxon>
        <taxon>50 kb inversion clade</taxon>
        <taxon>NPAAA clade</taxon>
        <taxon>indigoferoid/millettioid clade</taxon>
        <taxon>Phaseoleae</taxon>
        <taxon>Mucuna</taxon>
    </lineage>
</organism>
<dbReference type="Pfam" id="PF03140">
    <property type="entry name" value="DUF247"/>
    <property type="match status" value="1"/>
</dbReference>
<dbReference type="Proteomes" id="UP000257109">
    <property type="component" value="Unassembled WGS sequence"/>
</dbReference>
<evidence type="ECO:0000313" key="1">
    <source>
        <dbReference type="EMBL" id="RDX78459.1"/>
    </source>
</evidence>
<feature type="non-terminal residue" evidence="1">
    <location>
        <position position="1"/>
    </location>
</feature>